<keyword evidence="1" id="KW-0805">Transcription regulation</keyword>
<dbReference type="SUPFAM" id="SSF46894">
    <property type="entry name" value="C-terminal effector domain of the bipartite response regulators"/>
    <property type="match status" value="1"/>
</dbReference>
<reference evidence="7 8" key="1">
    <citation type="submission" date="2018-11" db="EMBL/GenBank/DDBJ databases">
        <title>Mesobaculum littorinae gen. nov., sp. nov., isolated from Littorina scabra that represents a novel genus of the order Rhodobacteraceae.</title>
        <authorList>
            <person name="Li F."/>
        </authorList>
    </citation>
    <scope>NUCLEOTIDE SEQUENCE [LARGE SCALE GENOMIC DNA]</scope>
    <source>
        <strain evidence="7 8">M0103</strain>
    </source>
</reference>
<dbReference type="PRINTS" id="PR00038">
    <property type="entry name" value="HTHLUXR"/>
</dbReference>
<feature type="domain" description="HTH luxR-type" evidence="5">
    <location>
        <begin position="235"/>
        <end position="300"/>
    </location>
</feature>
<evidence type="ECO:0000313" key="7">
    <source>
        <dbReference type="EMBL" id="RVV97041.1"/>
    </source>
</evidence>
<dbReference type="SUPFAM" id="SSF52172">
    <property type="entry name" value="CheY-like"/>
    <property type="match status" value="1"/>
</dbReference>
<keyword evidence="3" id="KW-0804">Transcription</keyword>
<dbReference type="PANTHER" id="PTHR43214">
    <property type="entry name" value="TWO-COMPONENT RESPONSE REGULATOR"/>
    <property type="match status" value="1"/>
</dbReference>
<dbReference type="InterPro" id="IPR036388">
    <property type="entry name" value="WH-like_DNA-bd_sf"/>
</dbReference>
<dbReference type="Proteomes" id="UP000285908">
    <property type="component" value="Unassembled WGS sequence"/>
</dbReference>
<dbReference type="PROSITE" id="PS50110">
    <property type="entry name" value="RESPONSE_REGULATORY"/>
    <property type="match status" value="1"/>
</dbReference>
<keyword evidence="4" id="KW-0597">Phosphoprotein</keyword>
<dbReference type="AlphaFoldDB" id="A0A438AEB3"/>
<dbReference type="InterPro" id="IPR039420">
    <property type="entry name" value="WalR-like"/>
</dbReference>
<keyword evidence="2 7" id="KW-0238">DNA-binding</keyword>
<dbReference type="CDD" id="cd06170">
    <property type="entry name" value="LuxR_C_like"/>
    <property type="match status" value="1"/>
</dbReference>
<dbReference type="SMART" id="SM00448">
    <property type="entry name" value="REC"/>
    <property type="match status" value="1"/>
</dbReference>
<organism evidence="7 8">
    <name type="scientific">Mesobaculum littorinae</name>
    <dbReference type="NCBI Taxonomy" id="2486419"/>
    <lineage>
        <taxon>Bacteria</taxon>
        <taxon>Pseudomonadati</taxon>
        <taxon>Pseudomonadota</taxon>
        <taxon>Alphaproteobacteria</taxon>
        <taxon>Rhodobacterales</taxon>
        <taxon>Roseobacteraceae</taxon>
        <taxon>Mesobaculum</taxon>
    </lineage>
</organism>
<evidence type="ECO:0000313" key="8">
    <source>
        <dbReference type="Proteomes" id="UP000285908"/>
    </source>
</evidence>
<dbReference type="Pfam" id="PF00072">
    <property type="entry name" value="Response_reg"/>
    <property type="match status" value="1"/>
</dbReference>
<evidence type="ECO:0000256" key="4">
    <source>
        <dbReference type="PROSITE-ProRule" id="PRU00169"/>
    </source>
</evidence>
<dbReference type="RefSeq" id="WP_127907517.1">
    <property type="nucleotide sequence ID" value="NZ_RQXX01000006.1"/>
</dbReference>
<accession>A0A438AEB3</accession>
<dbReference type="FunFam" id="1.10.10.10:FF:000153">
    <property type="entry name" value="LuxR family transcriptional regulator"/>
    <property type="match status" value="1"/>
</dbReference>
<evidence type="ECO:0000259" key="6">
    <source>
        <dbReference type="PROSITE" id="PS50110"/>
    </source>
</evidence>
<dbReference type="InterPro" id="IPR000792">
    <property type="entry name" value="Tscrpt_reg_LuxR_C"/>
</dbReference>
<dbReference type="Gene3D" id="1.10.10.10">
    <property type="entry name" value="Winged helix-like DNA-binding domain superfamily/Winged helix DNA-binding domain"/>
    <property type="match status" value="1"/>
</dbReference>
<keyword evidence="8" id="KW-1185">Reference proteome</keyword>
<proteinExistence type="predicted"/>
<dbReference type="Gene3D" id="3.40.50.2300">
    <property type="match status" value="1"/>
</dbReference>
<feature type="domain" description="Response regulatory" evidence="6">
    <location>
        <begin position="11"/>
        <end position="127"/>
    </location>
</feature>
<name>A0A438AEB3_9RHOB</name>
<comment type="caution">
    <text evidence="7">The sequence shown here is derived from an EMBL/GenBank/DDBJ whole genome shotgun (WGS) entry which is preliminary data.</text>
</comment>
<evidence type="ECO:0000259" key="5">
    <source>
        <dbReference type="PROSITE" id="PS50043"/>
    </source>
</evidence>
<dbReference type="GO" id="GO:0000160">
    <property type="term" value="P:phosphorelay signal transduction system"/>
    <property type="evidence" value="ECO:0007669"/>
    <property type="project" value="InterPro"/>
</dbReference>
<protein>
    <submittedName>
        <fullName evidence="7">DNA-binding response regulator</fullName>
    </submittedName>
</protein>
<evidence type="ECO:0000256" key="3">
    <source>
        <dbReference type="ARBA" id="ARBA00023163"/>
    </source>
</evidence>
<dbReference type="GO" id="GO:0006355">
    <property type="term" value="P:regulation of DNA-templated transcription"/>
    <property type="evidence" value="ECO:0007669"/>
    <property type="project" value="InterPro"/>
</dbReference>
<feature type="modified residue" description="4-aspartylphosphate" evidence="4">
    <location>
        <position position="60"/>
    </location>
</feature>
<dbReference type="OrthoDB" id="5292887at2"/>
<dbReference type="PROSITE" id="PS50043">
    <property type="entry name" value="HTH_LUXR_2"/>
    <property type="match status" value="1"/>
</dbReference>
<dbReference type="InterPro" id="IPR016032">
    <property type="entry name" value="Sig_transdc_resp-reg_C-effctor"/>
</dbReference>
<sequence length="304" mass="32598">MTAPDARIASVALIVDDDPGSVGMVTSALEDSGTTVLVARDGLRALELLGRIDPDVILLDAVMPGLDGFETCRRMKSAPVMTEAPIIFMTGLSGSDDLRRGLAAGGVDYVTKPVRVDELIARVTTHILNARQVRDLRAAFDTQDRSVLAAAPDGTLAWASPKALERLERVRALGADGRLAGAALLRWIAGLREMAVSSAPIFELGDAAMRYTGRTGEGHLLVRIDAADARAPIDRLTERFALTTREAEVLVWLAQGKANRDIAEILTLSARTVNKHLEQVFQKLGVDNRTAAALMADRILSARA</sequence>
<dbReference type="InterPro" id="IPR011006">
    <property type="entry name" value="CheY-like_superfamily"/>
</dbReference>
<gene>
    <name evidence="7" type="ORF">EKE94_15365</name>
</gene>
<dbReference type="SMART" id="SM00421">
    <property type="entry name" value="HTH_LUXR"/>
    <property type="match status" value="1"/>
</dbReference>
<dbReference type="EMBL" id="RQXX01000006">
    <property type="protein sequence ID" value="RVV97041.1"/>
    <property type="molecule type" value="Genomic_DNA"/>
</dbReference>
<dbReference type="InterPro" id="IPR001789">
    <property type="entry name" value="Sig_transdc_resp-reg_receiver"/>
</dbReference>
<dbReference type="Pfam" id="PF00196">
    <property type="entry name" value="GerE"/>
    <property type="match status" value="1"/>
</dbReference>
<evidence type="ECO:0000256" key="2">
    <source>
        <dbReference type="ARBA" id="ARBA00023125"/>
    </source>
</evidence>
<dbReference type="GO" id="GO:0003677">
    <property type="term" value="F:DNA binding"/>
    <property type="evidence" value="ECO:0007669"/>
    <property type="project" value="UniProtKB-KW"/>
</dbReference>
<evidence type="ECO:0000256" key="1">
    <source>
        <dbReference type="ARBA" id="ARBA00023015"/>
    </source>
</evidence>